<sequence>MNKKCDRHTNMENENNLITNEEYREIQKEFNKISSLSSKSIFYRNMAYACWVIGIFSIILAITILI</sequence>
<keyword evidence="1" id="KW-0472">Membrane</keyword>
<dbReference type="KEGG" id="salq:SYNTR_1140"/>
<dbReference type="RefSeq" id="WP_156203603.1">
    <property type="nucleotide sequence ID" value="NZ_CP046457.1"/>
</dbReference>
<dbReference type="EMBL" id="CP046457">
    <property type="protein sequence ID" value="QGT99733.1"/>
    <property type="molecule type" value="Genomic_DNA"/>
</dbReference>
<protein>
    <submittedName>
        <fullName evidence="2">Uncharacterized protein</fullName>
    </submittedName>
</protein>
<feature type="transmembrane region" description="Helical" evidence="1">
    <location>
        <begin position="46"/>
        <end position="65"/>
    </location>
</feature>
<evidence type="ECO:0000256" key="1">
    <source>
        <dbReference type="SAM" id="Phobius"/>
    </source>
</evidence>
<keyword evidence="1" id="KW-0812">Transmembrane</keyword>
<reference evidence="3" key="1">
    <citation type="journal article" date="2019" name="Microbiology">
        <title>Complete Genome Sequence of an Uncultured Bacterium of the Candidate Phylum Bipolaricaulota.</title>
        <authorList>
            <person name="Kadnikov V.V."/>
            <person name="Mardanov A.V."/>
            <person name="Beletsky A.V."/>
            <person name="Frank Y.A."/>
            <person name="Karnachuk O.V."/>
            <person name="Ravin N.V."/>
        </authorList>
    </citation>
    <scope>NUCLEOTIDE SEQUENCE [LARGE SCALE GENOMIC DNA]</scope>
</reference>
<keyword evidence="1" id="KW-1133">Transmembrane helix</keyword>
<evidence type="ECO:0000313" key="3">
    <source>
        <dbReference type="Proteomes" id="UP000426444"/>
    </source>
</evidence>
<dbReference type="Proteomes" id="UP000426444">
    <property type="component" value="Chromosome"/>
</dbReference>
<gene>
    <name evidence="2" type="ORF">SYNTR_1140</name>
</gene>
<keyword evidence="3" id="KW-1185">Reference proteome</keyword>
<proteinExistence type="predicted"/>
<accession>A0A6I6DHH4</accession>
<evidence type="ECO:0000313" key="2">
    <source>
        <dbReference type="EMBL" id="QGT99733.1"/>
    </source>
</evidence>
<name>A0A6I6DHH4_9FIRM</name>
<dbReference type="AlphaFoldDB" id="A0A6I6DHH4"/>
<organism evidence="2 3">
    <name type="scientific">Candidatus Syntrophocurvum alkaliphilum</name>
    <dbReference type="NCBI Taxonomy" id="2293317"/>
    <lineage>
        <taxon>Bacteria</taxon>
        <taxon>Bacillati</taxon>
        <taxon>Bacillota</taxon>
        <taxon>Clostridia</taxon>
        <taxon>Eubacteriales</taxon>
        <taxon>Syntrophomonadaceae</taxon>
        <taxon>Candidatus Syntrophocurvum</taxon>
    </lineage>
</organism>